<accession>A0A2B7Z5U5</accession>
<keyword evidence="11" id="KW-1185">Reference proteome</keyword>
<evidence type="ECO:0000256" key="1">
    <source>
        <dbReference type="ARBA" id="ARBA00003757"/>
    </source>
</evidence>
<dbReference type="Gene3D" id="3.40.50.1440">
    <property type="entry name" value="Tubulin/FtsZ, GTPase domain"/>
    <property type="match status" value="1"/>
</dbReference>
<gene>
    <name evidence="10" type="ORF">AJ80_00107</name>
</gene>
<dbReference type="InterPro" id="IPR049942">
    <property type="entry name" value="DML1/Misato"/>
</dbReference>
<evidence type="ECO:0000256" key="4">
    <source>
        <dbReference type="ARBA" id="ARBA00014097"/>
    </source>
</evidence>
<sequence length="509" mass="56939">MHEIITLQLGQRSNYLATHFWNLQESYFTYSADEVSPVDHNVHFRTGIGADGTETFTPRTVIYDLKGGFGTLRKFNALYEAEQEVGIPKGLWDGNEVVQQQPTIPQNEYQKSLDLGLPAPQLATESVRYWSDFNRLFYHPRSIVQLNEYELNSSLMPFEDWAMGEDLFRSLDREHDLLDRDFRPFAEECDQLQGIQIFSGTDDAWGGFAARYIDRLRDEFGKKSIWFWGLEDGVKGQRSKQLIATANSARSITEISPQTSAYVPVQDPPRYLSRALISGLPSEWYSSALISTAVESMTLPTRLHSYRGHAPWLPDEGGPRTIFSLHSSITSEKDGNGGKPVNKEAILTPEDGEANEDENLLKDFDVAFSWANWKSTKQLHVFEQTQVTRSAGQEAANDGPNTASGPLTGQRRSFQSGPTVQRFHSSLAFPILDSFPHNLFANQGPPGSTVSVRAALTTSSHVGDQIKQLQKFVVGAVPVDEREMLHNGLGEISESYQEGWDSGSDFGDD</sequence>
<feature type="domain" description="DML1/Misato tubulin" evidence="9">
    <location>
        <begin position="119"/>
        <end position="303"/>
    </location>
</feature>
<dbReference type="GO" id="GO:0005739">
    <property type="term" value="C:mitochondrion"/>
    <property type="evidence" value="ECO:0007669"/>
    <property type="project" value="UniProtKB-SubCell"/>
</dbReference>
<dbReference type="Proteomes" id="UP000224634">
    <property type="component" value="Unassembled WGS sequence"/>
</dbReference>
<evidence type="ECO:0000259" key="9">
    <source>
        <dbReference type="Pfam" id="PF14881"/>
    </source>
</evidence>
<evidence type="ECO:0000259" key="8">
    <source>
        <dbReference type="Pfam" id="PF10644"/>
    </source>
</evidence>
<comment type="similarity">
    <text evidence="3">Belongs to the misato family.</text>
</comment>
<protein>
    <recommendedName>
        <fullName evidence="4">Protein DML1</fullName>
    </recommendedName>
    <alternativeName>
        <fullName evidence="5">Protein dml1</fullName>
    </alternativeName>
</protein>
<dbReference type="SUPFAM" id="SSF52490">
    <property type="entry name" value="Tubulin nucleotide-binding domain-like"/>
    <property type="match status" value="1"/>
</dbReference>
<dbReference type="InterPro" id="IPR029209">
    <property type="entry name" value="DML1/Misato_tubulin"/>
</dbReference>
<evidence type="ECO:0000313" key="11">
    <source>
        <dbReference type="Proteomes" id="UP000224634"/>
    </source>
</evidence>
<organism evidence="10 11">
    <name type="scientific">Polytolypa hystricis (strain UAMH7299)</name>
    <dbReference type="NCBI Taxonomy" id="1447883"/>
    <lineage>
        <taxon>Eukaryota</taxon>
        <taxon>Fungi</taxon>
        <taxon>Dikarya</taxon>
        <taxon>Ascomycota</taxon>
        <taxon>Pezizomycotina</taxon>
        <taxon>Eurotiomycetes</taxon>
        <taxon>Eurotiomycetidae</taxon>
        <taxon>Onygenales</taxon>
        <taxon>Onygenales incertae sedis</taxon>
        <taxon>Polytolypa</taxon>
    </lineage>
</organism>
<proteinExistence type="inferred from homology"/>
<dbReference type="OrthoDB" id="271881at2759"/>
<evidence type="ECO:0000313" key="10">
    <source>
        <dbReference type="EMBL" id="PGH28217.1"/>
    </source>
</evidence>
<dbReference type="PANTHER" id="PTHR13391:SF0">
    <property type="entry name" value="PROTEIN MISATO HOMOLOG 1"/>
    <property type="match status" value="1"/>
</dbReference>
<comment type="subcellular location">
    <subcellularLocation>
        <location evidence="2">Mitochondrion</location>
    </subcellularLocation>
</comment>
<feature type="region of interest" description="Disordered" evidence="7">
    <location>
        <begin position="388"/>
        <end position="417"/>
    </location>
</feature>
<reference evidence="10 11" key="1">
    <citation type="submission" date="2017-10" db="EMBL/GenBank/DDBJ databases">
        <title>Comparative genomics in systemic dimorphic fungi from Ajellomycetaceae.</title>
        <authorList>
            <person name="Munoz J.F."/>
            <person name="Mcewen J.G."/>
            <person name="Clay O.K."/>
            <person name="Cuomo C.A."/>
        </authorList>
    </citation>
    <scope>NUCLEOTIDE SEQUENCE [LARGE SCALE GENOMIC DNA]</scope>
    <source>
        <strain evidence="10 11">UAMH7299</strain>
    </source>
</reference>
<evidence type="ECO:0000256" key="2">
    <source>
        <dbReference type="ARBA" id="ARBA00004173"/>
    </source>
</evidence>
<name>A0A2B7Z5U5_POLH7</name>
<evidence type="ECO:0000256" key="7">
    <source>
        <dbReference type="SAM" id="MobiDB-lite"/>
    </source>
</evidence>
<feature type="compositionally biased region" description="Polar residues" evidence="7">
    <location>
        <begin position="399"/>
        <end position="417"/>
    </location>
</feature>
<dbReference type="CDD" id="cd06060">
    <property type="entry name" value="misato"/>
    <property type="match status" value="1"/>
</dbReference>
<dbReference type="STRING" id="1447883.A0A2B7Z5U5"/>
<feature type="domain" description="Misato Segment II tubulin-like" evidence="8">
    <location>
        <begin position="2"/>
        <end position="114"/>
    </location>
</feature>
<dbReference type="InterPro" id="IPR019605">
    <property type="entry name" value="Misato_II_tubulin-like"/>
</dbReference>
<comment type="caution">
    <text evidence="10">The sequence shown here is derived from an EMBL/GenBank/DDBJ whole genome shotgun (WGS) entry which is preliminary data.</text>
</comment>
<evidence type="ECO:0000256" key="3">
    <source>
        <dbReference type="ARBA" id="ARBA00008507"/>
    </source>
</evidence>
<dbReference type="Pfam" id="PF10644">
    <property type="entry name" value="Misat_Tub_SegII"/>
    <property type="match status" value="1"/>
</dbReference>
<dbReference type="InterPro" id="IPR036525">
    <property type="entry name" value="Tubulin/FtsZ_GTPase_sf"/>
</dbReference>
<evidence type="ECO:0000256" key="5">
    <source>
        <dbReference type="ARBA" id="ARBA00022030"/>
    </source>
</evidence>
<evidence type="ECO:0000256" key="6">
    <source>
        <dbReference type="ARBA" id="ARBA00023128"/>
    </source>
</evidence>
<dbReference type="Pfam" id="PF14881">
    <property type="entry name" value="Tubulin_3"/>
    <property type="match status" value="1"/>
</dbReference>
<dbReference type="PANTHER" id="PTHR13391">
    <property type="entry name" value="MITOCHONDRIAL DISTRIBUTION REGULATOR MISATO"/>
    <property type="match status" value="1"/>
</dbReference>
<dbReference type="EMBL" id="PDNA01000001">
    <property type="protein sequence ID" value="PGH28217.1"/>
    <property type="molecule type" value="Genomic_DNA"/>
</dbReference>
<comment type="function">
    <text evidence="1">Involved in the partitioning of the mitochondrial organelle and mitochondrial DNA (mtDNA) inheritance.</text>
</comment>
<dbReference type="AlphaFoldDB" id="A0A2B7Z5U5"/>
<keyword evidence="6" id="KW-0496">Mitochondrion</keyword>
<dbReference type="GO" id="GO:0007005">
    <property type="term" value="P:mitochondrion organization"/>
    <property type="evidence" value="ECO:0007669"/>
    <property type="project" value="InterPro"/>
</dbReference>